<name>B3LVA8_DROAN</name>
<dbReference type="PhylomeDB" id="B3LVA8"/>
<dbReference type="GeneID" id="6499220"/>
<keyword evidence="5" id="KW-0460">Magnesium</keyword>
<feature type="transmembrane region" description="Helical" evidence="9">
    <location>
        <begin position="182"/>
        <end position="206"/>
    </location>
</feature>
<evidence type="ECO:0000313" key="12">
    <source>
        <dbReference type="Proteomes" id="UP000007801"/>
    </source>
</evidence>
<comment type="subcellular location">
    <subcellularLocation>
        <location evidence="1">Membrane</location>
        <topology evidence="1">Multi-pass membrane protein</topology>
    </subcellularLocation>
</comment>
<dbReference type="GO" id="GO:0005886">
    <property type="term" value="C:plasma membrane"/>
    <property type="evidence" value="ECO:0007669"/>
    <property type="project" value="TreeGrafter"/>
</dbReference>
<evidence type="ECO:0000256" key="5">
    <source>
        <dbReference type="ARBA" id="ARBA00022842"/>
    </source>
</evidence>
<evidence type="ECO:0000256" key="9">
    <source>
        <dbReference type="SAM" id="Phobius"/>
    </source>
</evidence>
<keyword evidence="4 9" id="KW-0812">Transmembrane</keyword>
<feature type="transmembrane region" description="Helical" evidence="9">
    <location>
        <begin position="144"/>
        <end position="170"/>
    </location>
</feature>
<dbReference type="HOGENOM" id="CLU_018207_3_0_1"/>
<feature type="transmembrane region" description="Helical" evidence="9">
    <location>
        <begin position="103"/>
        <end position="132"/>
    </location>
</feature>
<feature type="transmembrane region" description="Helical" evidence="9">
    <location>
        <begin position="212"/>
        <end position="236"/>
    </location>
</feature>
<dbReference type="InterPro" id="IPR045349">
    <property type="entry name" value="SLC41A1-3"/>
</dbReference>
<keyword evidence="12" id="KW-1185">Reference proteome</keyword>
<evidence type="ECO:0000256" key="7">
    <source>
        <dbReference type="ARBA" id="ARBA00023065"/>
    </source>
</evidence>
<evidence type="ECO:0000256" key="2">
    <source>
        <dbReference type="ARBA" id="ARBA00009749"/>
    </source>
</evidence>
<sequence>MANTPDPLKPAVSSDEIYQERWYSTFIQIAIPFFLAGTGTICAGLLLGNVQDWTVYREMNELFVLVSVLGGLKGNLDMCVAARMCTHSNMGQLSDRSSVIQILVGNMALVQLQAIVCAIFLSSIATLIHFVVQPDHERLKHFPIVTSSALLTASISCFILDSILMSVILFSQKYHFNPDYMATPFVASLGDVVTISMLSFTAAVLYELSESHSWVCICLMAFYIFVLLPLWLTVVLRNSYVRPILMTSWIPVIGALCISQVAGFVLSFTVDDFRGIAVFSPIINGIGGNMVSVQSSNMGSILHQRSELGQVPEDTRILEWPHRVYYLGTIYSRVSRILIAISVPGNVILVYVADYLYMSYISVRWPFLVGFVITSLFLLLILLWIAHALVHLLWWRKIDPDTAAIPYLTALGDALGTGLLAIMFHLLRLANEEYQTKQLPWLRLNYDSLRGKAN</sequence>
<feature type="transmembrane region" description="Helical" evidence="9">
    <location>
        <begin position="334"/>
        <end position="353"/>
    </location>
</feature>
<evidence type="ECO:0000259" key="10">
    <source>
        <dbReference type="Pfam" id="PF01769"/>
    </source>
</evidence>
<protein>
    <recommendedName>
        <fullName evidence="10">SLC41A/MgtE integral membrane domain-containing protein</fullName>
    </recommendedName>
</protein>
<dbReference type="InterPro" id="IPR036739">
    <property type="entry name" value="SLC41_membr_dom_sf"/>
</dbReference>
<dbReference type="GO" id="GO:0008324">
    <property type="term" value="F:monoatomic cation transmembrane transporter activity"/>
    <property type="evidence" value="ECO:0007669"/>
    <property type="project" value="InterPro"/>
</dbReference>
<dbReference type="FunFam" id="1.10.357.20:FF:000001">
    <property type="entry name" value="Solute carrier family 41 member 2"/>
    <property type="match status" value="1"/>
</dbReference>
<feature type="transmembrane region" description="Helical" evidence="9">
    <location>
        <begin position="29"/>
        <end position="50"/>
    </location>
</feature>
<evidence type="ECO:0000256" key="6">
    <source>
        <dbReference type="ARBA" id="ARBA00022989"/>
    </source>
</evidence>
<organism evidence="11 12">
    <name type="scientific">Drosophila ananassae</name>
    <name type="common">Fruit fly</name>
    <dbReference type="NCBI Taxonomy" id="7217"/>
    <lineage>
        <taxon>Eukaryota</taxon>
        <taxon>Metazoa</taxon>
        <taxon>Ecdysozoa</taxon>
        <taxon>Arthropoda</taxon>
        <taxon>Hexapoda</taxon>
        <taxon>Insecta</taxon>
        <taxon>Pterygota</taxon>
        <taxon>Neoptera</taxon>
        <taxon>Endopterygota</taxon>
        <taxon>Diptera</taxon>
        <taxon>Brachycera</taxon>
        <taxon>Muscomorpha</taxon>
        <taxon>Ephydroidea</taxon>
        <taxon>Drosophilidae</taxon>
        <taxon>Drosophila</taxon>
        <taxon>Sophophora</taxon>
    </lineage>
</organism>
<keyword evidence="8 9" id="KW-0472">Membrane</keyword>
<keyword evidence="7" id="KW-0406">Ion transport</keyword>
<reference evidence="11 12" key="1">
    <citation type="journal article" date="2007" name="Nature">
        <title>Evolution of genes and genomes on the Drosophila phylogeny.</title>
        <authorList>
            <consortium name="Drosophila 12 Genomes Consortium"/>
            <person name="Clark A.G."/>
            <person name="Eisen M.B."/>
            <person name="Smith D.R."/>
            <person name="Bergman C.M."/>
            <person name="Oliver B."/>
            <person name="Markow T.A."/>
            <person name="Kaufman T.C."/>
            <person name="Kellis M."/>
            <person name="Gelbart W."/>
            <person name="Iyer V.N."/>
            <person name="Pollard D.A."/>
            <person name="Sackton T.B."/>
            <person name="Larracuente A.M."/>
            <person name="Singh N.D."/>
            <person name="Abad J.P."/>
            <person name="Abt D.N."/>
            <person name="Adryan B."/>
            <person name="Aguade M."/>
            <person name="Akashi H."/>
            <person name="Anderson W.W."/>
            <person name="Aquadro C.F."/>
            <person name="Ardell D.H."/>
            <person name="Arguello R."/>
            <person name="Artieri C.G."/>
            <person name="Barbash D.A."/>
            <person name="Barker D."/>
            <person name="Barsanti P."/>
            <person name="Batterham P."/>
            <person name="Batzoglou S."/>
            <person name="Begun D."/>
            <person name="Bhutkar A."/>
            <person name="Blanco E."/>
            <person name="Bosak S.A."/>
            <person name="Bradley R.K."/>
            <person name="Brand A.D."/>
            <person name="Brent M.R."/>
            <person name="Brooks A.N."/>
            <person name="Brown R.H."/>
            <person name="Butlin R.K."/>
            <person name="Caggese C."/>
            <person name="Calvi B.R."/>
            <person name="Bernardo de Carvalho A."/>
            <person name="Caspi A."/>
            <person name="Castrezana S."/>
            <person name="Celniker S.E."/>
            <person name="Chang J.L."/>
            <person name="Chapple C."/>
            <person name="Chatterji S."/>
            <person name="Chinwalla A."/>
            <person name="Civetta A."/>
            <person name="Clifton S.W."/>
            <person name="Comeron J.M."/>
            <person name="Costello J.C."/>
            <person name="Coyne J.A."/>
            <person name="Daub J."/>
            <person name="David R.G."/>
            <person name="Delcher A.L."/>
            <person name="Delehaunty K."/>
            <person name="Do C.B."/>
            <person name="Ebling H."/>
            <person name="Edwards K."/>
            <person name="Eickbush T."/>
            <person name="Evans J.D."/>
            <person name="Filipski A."/>
            <person name="Findeiss S."/>
            <person name="Freyhult E."/>
            <person name="Fulton L."/>
            <person name="Fulton R."/>
            <person name="Garcia A.C."/>
            <person name="Gardiner A."/>
            <person name="Garfield D.A."/>
            <person name="Garvin B.E."/>
            <person name="Gibson G."/>
            <person name="Gilbert D."/>
            <person name="Gnerre S."/>
            <person name="Godfrey J."/>
            <person name="Good R."/>
            <person name="Gotea V."/>
            <person name="Gravely B."/>
            <person name="Greenberg A.J."/>
            <person name="Griffiths-Jones S."/>
            <person name="Gross S."/>
            <person name="Guigo R."/>
            <person name="Gustafson E.A."/>
            <person name="Haerty W."/>
            <person name="Hahn M.W."/>
            <person name="Halligan D.L."/>
            <person name="Halpern A.L."/>
            <person name="Halter G.M."/>
            <person name="Han M.V."/>
            <person name="Heger A."/>
            <person name="Hillier L."/>
            <person name="Hinrichs A.S."/>
            <person name="Holmes I."/>
            <person name="Hoskins R.A."/>
            <person name="Hubisz M.J."/>
            <person name="Hultmark D."/>
            <person name="Huntley M.A."/>
            <person name="Jaffe D.B."/>
            <person name="Jagadeeshan S."/>
            <person name="Jeck W.R."/>
            <person name="Johnson J."/>
            <person name="Jones C.D."/>
            <person name="Jordan W.C."/>
            <person name="Karpen G.H."/>
            <person name="Kataoka E."/>
            <person name="Keightley P.D."/>
            <person name="Kheradpour P."/>
            <person name="Kirkness E.F."/>
            <person name="Koerich L.B."/>
            <person name="Kristiansen K."/>
            <person name="Kudrna D."/>
            <person name="Kulathinal R.J."/>
            <person name="Kumar S."/>
            <person name="Kwok R."/>
            <person name="Lander E."/>
            <person name="Langley C.H."/>
            <person name="Lapoint R."/>
            <person name="Lazzaro B.P."/>
            <person name="Lee S.J."/>
            <person name="Levesque L."/>
            <person name="Li R."/>
            <person name="Lin C.F."/>
            <person name="Lin M.F."/>
            <person name="Lindblad-Toh K."/>
            <person name="Llopart A."/>
            <person name="Long M."/>
            <person name="Low L."/>
            <person name="Lozovsky E."/>
            <person name="Lu J."/>
            <person name="Luo M."/>
            <person name="Machado C.A."/>
            <person name="Makalowski W."/>
            <person name="Marzo M."/>
            <person name="Matsuda M."/>
            <person name="Matzkin L."/>
            <person name="McAllister B."/>
            <person name="McBride C.S."/>
            <person name="McKernan B."/>
            <person name="McKernan K."/>
            <person name="Mendez-Lago M."/>
            <person name="Minx P."/>
            <person name="Mollenhauer M.U."/>
            <person name="Montooth K."/>
            <person name="Mount S.M."/>
            <person name="Mu X."/>
            <person name="Myers E."/>
            <person name="Negre B."/>
            <person name="Newfeld S."/>
            <person name="Nielsen R."/>
            <person name="Noor M.A."/>
            <person name="O'Grady P."/>
            <person name="Pachter L."/>
            <person name="Papaceit M."/>
            <person name="Parisi M.J."/>
            <person name="Parisi M."/>
            <person name="Parts L."/>
            <person name="Pedersen J.S."/>
            <person name="Pesole G."/>
            <person name="Phillippy A.M."/>
            <person name="Ponting C.P."/>
            <person name="Pop M."/>
            <person name="Porcelli D."/>
            <person name="Powell J.R."/>
            <person name="Prohaska S."/>
            <person name="Pruitt K."/>
            <person name="Puig M."/>
            <person name="Quesneville H."/>
            <person name="Ram K.R."/>
            <person name="Rand D."/>
            <person name="Rasmussen M.D."/>
            <person name="Reed L.K."/>
            <person name="Reenan R."/>
            <person name="Reily A."/>
            <person name="Remington K.A."/>
            <person name="Rieger T.T."/>
            <person name="Ritchie M.G."/>
            <person name="Robin C."/>
            <person name="Rogers Y.H."/>
            <person name="Rohde C."/>
            <person name="Rozas J."/>
            <person name="Rubenfield M.J."/>
            <person name="Ruiz A."/>
            <person name="Russo S."/>
            <person name="Salzberg S.L."/>
            <person name="Sanchez-Gracia A."/>
            <person name="Saranga D.J."/>
            <person name="Sato H."/>
            <person name="Schaeffer S.W."/>
            <person name="Schatz M.C."/>
            <person name="Schlenke T."/>
            <person name="Schwartz R."/>
            <person name="Segarra C."/>
            <person name="Singh R.S."/>
            <person name="Sirot L."/>
            <person name="Sirota M."/>
            <person name="Sisneros N.B."/>
            <person name="Smith C.D."/>
            <person name="Smith T.F."/>
            <person name="Spieth J."/>
            <person name="Stage D.E."/>
            <person name="Stark A."/>
            <person name="Stephan W."/>
            <person name="Strausberg R.L."/>
            <person name="Strempel S."/>
            <person name="Sturgill D."/>
            <person name="Sutton G."/>
            <person name="Sutton G.G."/>
            <person name="Tao W."/>
            <person name="Teichmann S."/>
            <person name="Tobari Y.N."/>
            <person name="Tomimura Y."/>
            <person name="Tsolas J.M."/>
            <person name="Valente V.L."/>
            <person name="Venter E."/>
            <person name="Venter J.C."/>
            <person name="Vicario S."/>
            <person name="Vieira F.G."/>
            <person name="Vilella A.J."/>
            <person name="Villasante A."/>
            <person name="Walenz B."/>
            <person name="Wang J."/>
            <person name="Wasserman M."/>
            <person name="Watts T."/>
            <person name="Wilson D."/>
            <person name="Wilson R.K."/>
            <person name="Wing R.A."/>
            <person name="Wolfner M.F."/>
            <person name="Wong A."/>
            <person name="Wong G.K."/>
            <person name="Wu C.I."/>
            <person name="Wu G."/>
            <person name="Yamamoto D."/>
            <person name="Yang H.P."/>
            <person name="Yang S.P."/>
            <person name="Yorke J.A."/>
            <person name="Yoshida K."/>
            <person name="Zdobnov E."/>
            <person name="Zhang P."/>
            <person name="Zhang Y."/>
            <person name="Zimin A.V."/>
            <person name="Baldwin J."/>
            <person name="Abdouelleil A."/>
            <person name="Abdulkadir J."/>
            <person name="Abebe A."/>
            <person name="Abera B."/>
            <person name="Abreu J."/>
            <person name="Acer S.C."/>
            <person name="Aftuck L."/>
            <person name="Alexander A."/>
            <person name="An P."/>
            <person name="Anderson E."/>
            <person name="Anderson S."/>
            <person name="Arachi H."/>
            <person name="Azer M."/>
            <person name="Bachantsang P."/>
            <person name="Barry A."/>
            <person name="Bayul T."/>
            <person name="Berlin A."/>
            <person name="Bessette D."/>
            <person name="Bloom T."/>
            <person name="Blye J."/>
            <person name="Boguslavskiy L."/>
            <person name="Bonnet C."/>
            <person name="Boukhgalter B."/>
            <person name="Bourzgui I."/>
            <person name="Brown A."/>
            <person name="Cahill P."/>
            <person name="Channer S."/>
            <person name="Cheshatsang Y."/>
            <person name="Chuda L."/>
            <person name="Citroen M."/>
            <person name="Collymore A."/>
            <person name="Cooke P."/>
            <person name="Costello M."/>
            <person name="D'Aco K."/>
            <person name="Daza R."/>
            <person name="De Haan G."/>
            <person name="DeGray S."/>
            <person name="DeMaso C."/>
            <person name="Dhargay N."/>
            <person name="Dooley K."/>
            <person name="Dooley E."/>
            <person name="Doricent M."/>
            <person name="Dorje P."/>
            <person name="Dorjee K."/>
            <person name="Dupes A."/>
            <person name="Elong R."/>
            <person name="Falk J."/>
            <person name="Farina A."/>
            <person name="Faro S."/>
            <person name="Ferguson D."/>
            <person name="Fisher S."/>
            <person name="Foley C.D."/>
            <person name="Franke A."/>
            <person name="Friedrich D."/>
            <person name="Gadbois L."/>
            <person name="Gearin G."/>
            <person name="Gearin C.R."/>
            <person name="Giannoukos G."/>
            <person name="Goode T."/>
            <person name="Graham J."/>
            <person name="Grandbois E."/>
            <person name="Grewal S."/>
            <person name="Gyaltsen K."/>
            <person name="Hafez N."/>
            <person name="Hagos B."/>
            <person name="Hall J."/>
            <person name="Henson C."/>
            <person name="Hollinger A."/>
            <person name="Honan T."/>
            <person name="Huard M.D."/>
            <person name="Hughes L."/>
            <person name="Hurhula B."/>
            <person name="Husby M.E."/>
            <person name="Kamat A."/>
            <person name="Kanga B."/>
            <person name="Kashin S."/>
            <person name="Khazanovich D."/>
            <person name="Kisner P."/>
            <person name="Lance K."/>
            <person name="Lara M."/>
            <person name="Lee W."/>
            <person name="Lennon N."/>
            <person name="Letendre F."/>
            <person name="LeVine R."/>
            <person name="Lipovsky A."/>
            <person name="Liu X."/>
            <person name="Liu J."/>
            <person name="Liu S."/>
            <person name="Lokyitsang T."/>
            <person name="Lokyitsang Y."/>
            <person name="Lubonja R."/>
            <person name="Lui A."/>
            <person name="MacDonald P."/>
            <person name="Magnisalis V."/>
            <person name="Maru K."/>
            <person name="Matthews C."/>
            <person name="McCusker W."/>
            <person name="McDonough S."/>
            <person name="Mehta T."/>
            <person name="Meldrim J."/>
            <person name="Meneus L."/>
            <person name="Mihai O."/>
            <person name="Mihalev A."/>
            <person name="Mihova T."/>
            <person name="Mittelman R."/>
            <person name="Mlenga V."/>
            <person name="Montmayeur A."/>
            <person name="Mulrain L."/>
            <person name="Navidi A."/>
            <person name="Naylor J."/>
            <person name="Negash T."/>
            <person name="Nguyen T."/>
            <person name="Nguyen N."/>
            <person name="Nicol R."/>
            <person name="Norbu C."/>
            <person name="Norbu N."/>
            <person name="Novod N."/>
            <person name="O'Neill B."/>
            <person name="Osman S."/>
            <person name="Markiewicz E."/>
            <person name="Oyono O.L."/>
            <person name="Patti C."/>
            <person name="Phunkhang P."/>
            <person name="Pierre F."/>
            <person name="Priest M."/>
            <person name="Raghuraman S."/>
            <person name="Rege F."/>
            <person name="Reyes R."/>
            <person name="Rise C."/>
            <person name="Rogov P."/>
            <person name="Ross K."/>
            <person name="Ryan E."/>
            <person name="Settipalli S."/>
            <person name="Shea T."/>
            <person name="Sherpa N."/>
            <person name="Shi L."/>
            <person name="Shih D."/>
            <person name="Sparrow T."/>
            <person name="Spaulding J."/>
            <person name="Stalker J."/>
            <person name="Stange-Thomann N."/>
            <person name="Stavropoulos S."/>
            <person name="Stone C."/>
            <person name="Strader C."/>
            <person name="Tesfaye S."/>
            <person name="Thomson T."/>
            <person name="Thoulutsang Y."/>
            <person name="Thoulutsang D."/>
            <person name="Topham K."/>
            <person name="Topping I."/>
            <person name="Tsamla T."/>
            <person name="Vassiliev H."/>
            <person name="Vo A."/>
            <person name="Wangchuk T."/>
            <person name="Wangdi T."/>
            <person name="Weiand M."/>
            <person name="Wilkinson J."/>
            <person name="Wilson A."/>
            <person name="Yadav S."/>
            <person name="Young G."/>
            <person name="Yu Q."/>
            <person name="Zembek L."/>
            <person name="Zhong D."/>
            <person name="Zimmer A."/>
            <person name="Zwirko Z."/>
            <person name="Jaffe D.B."/>
            <person name="Alvarez P."/>
            <person name="Brockman W."/>
            <person name="Butler J."/>
            <person name="Chin C."/>
            <person name="Gnerre S."/>
            <person name="Grabherr M."/>
            <person name="Kleber M."/>
            <person name="Mauceli E."/>
            <person name="MacCallum I."/>
        </authorList>
    </citation>
    <scope>NUCLEOTIDE SEQUENCE [LARGE SCALE GENOMIC DNA]</scope>
    <source>
        <strain evidence="12">Tucson 14024-0371.13</strain>
    </source>
</reference>
<feature type="transmembrane region" description="Helical" evidence="9">
    <location>
        <begin position="405"/>
        <end position="427"/>
    </location>
</feature>
<evidence type="ECO:0000256" key="3">
    <source>
        <dbReference type="ARBA" id="ARBA00022448"/>
    </source>
</evidence>
<feature type="domain" description="SLC41A/MgtE integral membrane" evidence="10">
    <location>
        <begin position="281"/>
        <end position="422"/>
    </location>
</feature>
<accession>B3LVA8</accession>
<dbReference type="EMBL" id="CH902617">
    <property type="protein sequence ID" value="EDV43640.1"/>
    <property type="molecule type" value="Genomic_DNA"/>
</dbReference>
<feature type="domain" description="SLC41A/MgtE integral membrane" evidence="10">
    <location>
        <begin position="68"/>
        <end position="199"/>
    </location>
</feature>
<evidence type="ECO:0000313" key="11">
    <source>
        <dbReference type="EMBL" id="EDV43640.1"/>
    </source>
</evidence>
<dbReference type="eggNOG" id="KOG3788">
    <property type="taxonomic scope" value="Eukaryota"/>
</dbReference>
<comment type="similarity">
    <text evidence="2">Belongs to the SLC41A transporter family.</text>
</comment>
<evidence type="ECO:0000256" key="1">
    <source>
        <dbReference type="ARBA" id="ARBA00004141"/>
    </source>
</evidence>
<dbReference type="InterPro" id="IPR006667">
    <property type="entry name" value="SLC41_membr_dom"/>
</dbReference>
<dbReference type="AlphaFoldDB" id="B3LVA8"/>
<keyword evidence="3" id="KW-0813">Transport</keyword>
<evidence type="ECO:0000256" key="4">
    <source>
        <dbReference type="ARBA" id="ARBA00022692"/>
    </source>
</evidence>
<dbReference type="Proteomes" id="UP000007801">
    <property type="component" value="Unassembled WGS sequence"/>
</dbReference>
<dbReference type="SUPFAM" id="SSF161093">
    <property type="entry name" value="MgtE membrane domain-like"/>
    <property type="match status" value="2"/>
</dbReference>
<dbReference type="Pfam" id="PF01769">
    <property type="entry name" value="MgtE"/>
    <property type="match status" value="2"/>
</dbReference>
<dbReference type="KEGG" id="dan:6499220"/>
<evidence type="ECO:0000256" key="8">
    <source>
        <dbReference type="ARBA" id="ARBA00023136"/>
    </source>
</evidence>
<keyword evidence="6 9" id="KW-1133">Transmembrane helix</keyword>
<dbReference type="PANTHER" id="PTHR16228:SF26">
    <property type="entry name" value="SOLUTE CARRIER FAMILY 41 MEMBER 1-LIKE PROTEIN"/>
    <property type="match status" value="1"/>
</dbReference>
<feature type="transmembrane region" description="Helical" evidence="9">
    <location>
        <begin position="365"/>
        <end position="385"/>
    </location>
</feature>
<gene>
    <name evidence="11" type="primary">Dana\GF16424</name>
    <name evidence="11" type="synonym">dana_GLEANR_17694</name>
    <name evidence="11" type="ORF">GF16424</name>
</gene>
<dbReference type="PANTHER" id="PTHR16228">
    <property type="entry name" value="DIVALENT CATION TRANSPORTER SOLUTE CARRIER FAMILY 41"/>
    <property type="match status" value="1"/>
</dbReference>
<dbReference type="InParanoid" id="B3LVA8"/>
<dbReference type="Gene3D" id="1.10.357.20">
    <property type="entry name" value="SLC41 divalent cation transporters, integral membrane domain"/>
    <property type="match status" value="2"/>
</dbReference>
<feature type="transmembrane region" description="Helical" evidence="9">
    <location>
        <begin position="248"/>
        <end position="270"/>
    </location>
</feature>
<dbReference type="OMA" id="MCVAARF"/>
<proteinExistence type="inferred from homology"/>
<dbReference type="OrthoDB" id="5791097at2759"/>